<feature type="compositionally biased region" description="Polar residues" evidence="1">
    <location>
        <begin position="96"/>
        <end position="105"/>
    </location>
</feature>
<feature type="region of interest" description="Disordered" evidence="1">
    <location>
        <begin position="29"/>
        <end position="105"/>
    </location>
</feature>
<evidence type="ECO:0000313" key="2">
    <source>
        <dbReference type="EMBL" id="KYG64925.1"/>
    </source>
</evidence>
<evidence type="ECO:0000256" key="1">
    <source>
        <dbReference type="SAM" id="MobiDB-lite"/>
    </source>
</evidence>
<dbReference type="EMBL" id="LUKE01000002">
    <property type="protein sequence ID" value="KYG64925.1"/>
    <property type="molecule type" value="Genomic_DNA"/>
</dbReference>
<proteinExistence type="predicted"/>
<protein>
    <submittedName>
        <fullName evidence="2">Uncharacterized protein</fullName>
    </submittedName>
</protein>
<gene>
    <name evidence="2" type="ORF">AZI86_12060</name>
</gene>
<accession>A0A150WM76</accession>
<name>A0A150WM76_BDEBC</name>
<dbReference type="Proteomes" id="UP000075320">
    <property type="component" value="Unassembled WGS sequence"/>
</dbReference>
<dbReference type="RefSeq" id="WP_061835436.1">
    <property type="nucleotide sequence ID" value="NZ_LUKE01000002.1"/>
</dbReference>
<evidence type="ECO:0000313" key="3">
    <source>
        <dbReference type="Proteomes" id="UP000075320"/>
    </source>
</evidence>
<comment type="caution">
    <text evidence="2">The sequence shown here is derived from an EMBL/GenBank/DDBJ whole genome shotgun (WGS) entry which is preliminary data.</text>
</comment>
<keyword evidence="3" id="KW-1185">Reference proteome</keyword>
<organism evidence="2 3">
    <name type="scientific">Bdellovibrio bacteriovorus</name>
    <dbReference type="NCBI Taxonomy" id="959"/>
    <lineage>
        <taxon>Bacteria</taxon>
        <taxon>Pseudomonadati</taxon>
        <taxon>Bdellovibrionota</taxon>
        <taxon>Bdellovibrionia</taxon>
        <taxon>Bdellovibrionales</taxon>
        <taxon>Pseudobdellovibrionaceae</taxon>
        <taxon>Bdellovibrio</taxon>
    </lineage>
</organism>
<feature type="compositionally biased region" description="Basic and acidic residues" evidence="1">
    <location>
        <begin position="48"/>
        <end position="71"/>
    </location>
</feature>
<reference evidence="2 3" key="1">
    <citation type="submission" date="2016-03" db="EMBL/GenBank/DDBJ databases">
        <authorList>
            <person name="Ploux O."/>
        </authorList>
    </citation>
    <scope>NUCLEOTIDE SEQUENCE [LARGE SCALE GENOMIC DNA]</scope>
    <source>
        <strain evidence="2 3">R0</strain>
    </source>
</reference>
<sequence length="105" mass="10867">MKSVLAHGWRLAMPLLAVPLFVATVYAAGNSGSAGKPLTTHPEGAGELSRDAASMDDHTDSALNKKYDRRQTPGPRTSTTRGESMDPHGGRGAGGTSNTSDSATE</sequence>
<dbReference type="AlphaFoldDB" id="A0A150WM76"/>